<evidence type="ECO:0000313" key="5">
    <source>
        <dbReference type="Proteomes" id="UP000799302"/>
    </source>
</evidence>
<keyword evidence="2" id="KW-1133">Transmembrane helix</keyword>
<dbReference type="PANTHER" id="PTHR42078">
    <property type="entry name" value="GLUCAN 1, 4-ALPHA-GLUCOSIDASE"/>
    <property type="match status" value="1"/>
</dbReference>
<feature type="compositionally biased region" description="Low complexity" evidence="1">
    <location>
        <begin position="215"/>
        <end position="230"/>
    </location>
</feature>
<dbReference type="AlphaFoldDB" id="A0A6A6UNV9"/>
<organism evidence="4 5">
    <name type="scientific">Microthyrium microscopicum</name>
    <dbReference type="NCBI Taxonomy" id="703497"/>
    <lineage>
        <taxon>Eukaryota</taxon>
        <taxon>Fungi</taxon>
        <taxon>Dikarya</taxon>
        <taxon>Ascomycota</taxon>
        <taxon>Pezizomycotina</taxon>
        <taxon>Dothideomycetes</taxon>
        <taxon>Dothideomycetes incertae sedis</taxon>
        <taxon>Microthyriales</taxon>
        <taxon>Microthyriaceae</taxon>
        <taxon>Microthyrium</taxon>
    </lineage>
</organism>
<dbReference type="OrthoDB" id="5384459at2759"/>
<sequence>MSNLQPTAAASNEESSSRRESTRFSQSDIHVADGFRPPATSNPPREATRPTPSRSFSTPFVSSEQRNSTSKDVGMAVSDESISPVSLDEQPFDPNTSRFITRSSSSASIETTGSPYHSRISRISFSYPRRPSTATPTGSRPAHPYALYQQTTFEEPEDEEEEEVATPPVGFPGRSVNFRRRIGPDGEELDVIGPDGHAEQLPPYTRYPEAGPLPAKQAAQATQVARAAPAMEEGEASSVAQVSPLIGATVLPPEASTSSISSSSSHRPSQPSPLQTSSTFLAMGHSQPQPSPVSQTPTSLRPPTHTDTNESRAVRSSASSLAEEKRKNAPPEGWGRKKSRKILCGTVPVWAVVLFAVLCVIIAVIAGGVIGGMMSNQQKERNRHRNSDENTVTVTNHGPMFDAAPIPTPTGLPPLPTGTFFFPLGAPGEQERRCIEPSRDSTAWSCGVTNQLLLIDFGKETNSRNPIAKIYPAPPAAGMNDSILYGAQPPKITTTQRLVWVKDLRDEDRGPALHFQTTYDKIIIIEGDKFPSPELHLRSLDLKARNKRAESPVKRDYNGPPPSMSSHSSPALHRFADSPGEQPWYCFWNQTFIEGFIYIQQPIPGAETQEFTASRPSTESTYPTPYLSASPSSAPDQTSLSSSIMIPDATPSPMVSARAILARTPAKPSSITLPPTVAPQPVPAPTDPPSRFPFLIKIEERRLPNPAFTPFCQRFRILPNGVREPQTDEHGNKVVEIIKEAPGGKTDAQVTAGVAQGTSNHQKKGYQSNGGAGSEYGKVRRRQVGEWEMGYDGNVVRRNAEPSNSCHCQWVSPYG</sequence>
<dbReference type="Proteomes" id="UP000799302">
    <property type="component" value="Unassembled WGS sequence"/>
</dbReference>
<evidence type="ECO:0000256" key="2">
    <source>
        <dbReference type="SAM" id="Phobius"/>
    </source>
</evidence>
<reference evidence="4" key="1">
    <citation type="journal article" date="2020" name="Stud. Mycol.">
        <title>101 Dothideomycetes genomes: a test case for predicting lifestyles and emergence of pathogens.</title>
        <authorList>
            <person name="Haridas S."/>
            <person name="Albert R."/>
            <person name="Binder M."/>
            <person name="Bloem J."/>
            <person name="Labutti K."/>
            <person name="Salamov A."/>
            <person name="Andreopoulos B."/>
            <person name="Baker S."/>
            <person name="Barry K."/>
            <person name="Bills G."/>
            <person name="Bluhm B."/>
            <person name="Cannon C."/>
            <person name="Castanera R."/>
            <person name="Culley D."/>
            <person name="Daum C."/>
            <person name="Ezra D."/>
            <person name="Gonzalez J."/>
            <person name="Henrissat B."/>
            <person name="Kuo A."/>
            <person name="Liang C."/>
            <person name="Lipzen A."/>
            <person name="Lutzoni F."/>
            <person name="Magnuson J."/>
            <person name="Mondo S."/>
            <person name="Nolan M."/>
            <person name="Ohm R."/>
            <person name="Pangilinan J."/>
            <person name="Park H.-J."/>
            <person name="Ramirez L."/>
            <person name="Alfaro M."/>
            <person name="Sun H."/>
            <person name="Tritt A."/>
            <person name="Yoshinaga Y."/>
            <person name="Zwiers L.-H."/>
            <person name="Turgeon B."/>
            <person name="Goodwin S."/>
            <person name="Spatafora J."/>
            <person name="Crous P."/>
            <person name="Grigoriev I."/>
        </authorList>
    </citation>
    <scope>NUCLEOTIDE SEQUENCE</scope>
    <source>
        <strain evidence="4">CBS 115976</strain>
    </source>
</reference>
<feature type="compositionally biased region" description="Polar residues" evidence="1">
    <location>
        <begin position="50"/>
        <end position="71"/>
    </location>
</feature>
<feature type="region of interest" description="Disordered" evidence="1">
    <location>
        <begin position="547"/>
        <end position="574"/>
    </location>
</feature>
<gene>
    <name evidence="4" type="ORF">BT63DRAFT_475702</name>
</gene>
<protein>
    <recommendedName>
        <fullName evidence="3">DUF7820 domain-containing protein</fullName>
    </recommendedName>
</protein>
<feature type="region of interest" description="Disordered" evidence="1">
    <location>
        <begin position="1"/>
        <end position="236"/>
    </location>
</feature>
<feature type="domain" description="DUF7820" evidence="3">
    <location>
        <begin position="400"/>
        <end position="812"/>
    </location>
</feature>
<dbReference type="PANTHER" id="PTHR42078:SF1">
    <property type="entry name" value="GLUCAN 1, 4-ALPHA-GLUCOSIDASE"/>
    <property type="match status" value="1"/>
</dbReference>
<feature type="compositionally biased region" description="Low complexity" evidence="1">
    <location>
        <begin position="286"/>
        <end position="299"/>
    </location>
</feature>
<feature type="region of interest" description="Disordered" evidence="1">
    <location>
        <begin position="608"/>
        <end position="646"/>
    </location>
</feature>
<dbReference type="Pfam" id="PF25130">
    <property type="entry name" value="DUF7820"/>
    <property type="match status" value="1"/>
</dbReference>
<accession>A0A6A6UNV9</accession>
<evidence type="ECO:0000256" key="1">
    <source>
        <dbReference type="SAM" id="MobiDB-lite"/>
    </source>
</evidence>
<name>A0A6A6UNV9_9PEZI</name>
<evidence type="ECO:0000259" key="3">
    <source>
        <dbReference type="Pfam" id="PF25130"/>
    </source>
</evidence>
<feature type="compositionally biased region" description="Polar residues" evidence="1">
    <location>
        <begin position="609"/>
        <end position="644"/>
    </location>
</feature>
<feature type="compositionally biased region" description="Basic and acidic residues" evidence="1">
    <location>
        <begin position="547"/>
        <end position="557"/>
    </location>
</feature>
<feature type="region of interest" description="Disordered" evidence="1">
    <location>
        <begin position="253"/>
        <end position="337"/>
    </location>
</feature>
<dbReference type="EMBL" id="MU004231">
    <property type="protein sequence ID" value="KAF2673151.1"/>
    <property type="molecule type" value="Genomic_DNA"/>
</dbReference>
<feature type="compositionally biased region" description="Low complexity" evidence="1">
    <location>
        <begin position="96"/>
        <end position="114"/>
    </location>
</feature>
<feature type="compositionally biased region" description="Pro residues" evidence="1">
    <location>
        <begin position="676"/>
        <end position="688"/>
    </location>
</feature>
<dbReference type="InterPro" id="IPR056722">
    <property type="entry name" value="DUF7820"/>
</dbReference>
<evidence type="ECO:0000313" key="4">
    <source>
        <dbReference type="EMBL" id="KAF2673151.1"/>
    </source>
</evidence>
<proteinExistence type="predicted"/>
<feature type="compositionally biased region" description="Acidic residues" evidence="1">
    <location>
        <begin position="154"/>
        <end position="164"/>
    </location>
</feature>
<feature type="compositionally biased region" description="Low complexity" evidence="1">
    <location>
        <begin position="253"/>
        <end position="279"/>
    </location>
</feature>
<keyword evidence="2" id="KW-0812">Transmembrane</keyword>
<keyword evidence="5" id="KW-1185">Reference proteome</keyword>
<feature type="region of interest" description="Disordered" evidence="1">
    <location>
        <begin position="667"/>
        <end position="688"/>
    </location>
</feature>
<feature type="transmembrane region" description="Helical" evidence="2">
    <location>
        <begin position="349"/>
        <end position="375"/>
    </location>
</feature>
<keyword evidence="2" id="KW-0472">Membrane</keyword>